<sequence length="265" mass="28006">MDLNLAGKVAFITGASKGIGYQVAKQLGEEGVKCALTARNDDDLQKAAAQLSEATGQEMAGYAGDMSKSEDVEACVAQTLEKFGRIDILVTCAGSSPGGLLEELTDEQWHASLNLKFMGYVRSVRAVVPHMVKQGSGTIILVVGNDGLKPSFWEMTAGAANAADLNFASSIADQYGPKGVRVNTVNPGPVDTDRWDTLEKAFARDMGVDQAAARAAAERSVPLGRITRPDEVASLVTMLCSDRVGAVHGAHIPIDGAQRKALMER</sequence>
<dbReference type="SUPFAM" id="SSF51735">
    <property type="entry name" value="NAD(P)-binding Rossmann-fold domains"/>
    <property type="match status" value="1"/>
</dbReference>
<gene>
    <name evidence="3" type="ORF">CLV47_11217</name>
</gene>
<dbReference type="Pfam" id="PF00106">
    <property type="entry name" value="adh_short"/>
    <property type="match status" value="1"/>
</dbReference>
<dbReference type="OrthoDB" id="5242555at2"/>
<dbReference type="FunFam" id="3.40.50.720:FF:000084">
    <property type="entry name" value="Short-chain dehydrogenase reductase"/>
    <property type="match status" value="1"/>
</dbReference>
<dbReference type="InterPro" id="IPR050259">
    <property type="entry name" value="SDR"/>
</dbReference>
<dbReference type="InterPro" id="IPR036291">
    <property type="entry name" value="NAD(P)-bd_dom_sf"/>
</dbReference>
<dbReference type="PRINTS" id="PR00081">
    <property type="entry name" value="GDHRDH"/>
</dbReference>
<comment type="caution">
    <text evidence="3">The sequence shown here is derived from an EMBL/GenBank/DDBJ whole genome shotgun (WGS) entry which is preliminary data.</text>
</comment>
<evidence type="ECO:0000256" key="1">
    <source>
        <dbReference type="ARBA" id="ARBA00006484"/>
    </source>
</evidence>
<dbReference type="PANTHER" id="PTHR42879">
    <property type="entry name" value="3-OXOACYL-(ACYL-CARRIER-PROTEIN) REDUCTASE"/>
    <property type="match status" value="1"/>
</dbReference>
<evidence type="ECO:0000256" key="2">
    <source>
        <dbReference type="ARBA" id="ARBA00023002"/>
    </source>
</evidence>
<dbReference type="AlphaFoldDB" id="A0A2T0ZXH7"/>
<dbReference type="PANTHER" id="PTHR42879:SF6">
    <property type="entry name" value="NADPH-DEPENDENT REDUCTASE BACG"/>
    <property type="match status" value="1"/>
</dbReference>
<evidence type="ECO:0000313" key="3">
    <source>
        <dbReference type="EMBL" id="PRZ40984.1"/>
    </source>
</evidence>
<proteinExistence type="inferred from homology"/>
<dbReference type="GO" id="GO:0016491">
    <property type="term" value="F:oxidoreductase activity"/>
    <property type="evidence" value="ECO:0007669"/>
    <property type="project" value="UniProtKB-KW"/>
</dbReference>
<dbReference type="InterPro" id="IPR002347">
    <property type="entry name" value="SDR_fam"/>
</dbReference>
<dbReference type="EMBL" id="PVUE01000012">
    <property type="protein sequence ID" value="PRZ40984.1"/>
    <property type="molecule type" value="Genomic_DNA"/>
</dbReference>
<dbReference type="RefSeq" id="WP_106349657.1">
    <property type="nucleotide sequence ID" value="NZ_PVUE01000012.1"/>
</dbReference>
<accession>A0A2T0ZXH7</accession>
<name>A0A2T0ZXH7_9ACTN</name>
<keyword evidence="2" id="KW-0560">Oxidoreductase</keyword>
<protein>
    <submittedName>
        <fullName evidence="3">3-oxoacyl-[acyl-carrier protein] reductase</fullName>
    </submittedName>
</protein>
<organism evidence="3 4">
    <name type="scientific">Antricoccus suffuscus</name>
    <dbReference type="NCBI Taxonomy" id="1629062"/>
    <lineage>
        <taxon>Bacteria</taxon>
        <taxon>Bacillati</taxon>
        <taxon>Actinomycetota</taxon>
        <taxon>Actinomycetes</taxon>
        <taxon>Geodermatophilales</taxon>
        <taxon>Antricoccaceae</taxon>
        <taxon>Antricoccus</taxon>
    </lineage>
</organism>
<comment type="similarity">
    <text evidence="1">Belongs to the short-chain dehydrogenases/reductases (SDR) family.</text>
</comment>
<evidence type="ECO:0000313" key="4">
    <source>
        <dbReference type="Proteomes" id="UP000237752"/>
    </source>
</evidence>
<keyword evidence="4" id="KW-1185">Reference proteome</keyword>
<dbReference type="Proteomes" id="UP000237752">
    <property type="component" value="Unassembled WGS sequence"/>
</dbReference>
<dbReference type="Gene3D" id="3.40.50.720">
    <property type="entry name" value="NAD(P)-binding Rossmann-like Domain"/>
    <property type="match status" value="1"/>
</dbReference>
<reference evidence="3 4" key="1">
    <citation type="submission" date="2018-03" db="EMBL/GenBank/DDBJ databases">
        <title>Genomic Encyclopedia of Archaeal and Bacterial Type Strains, Phase II (KMG-II): from individual species to whole genera.</title>
        <authorList>
            <person name="Goeker M."/>
        </authorList>
    </citation>
    <scope>NUCLEOTIDE SEQUENCE [LARGE SCALE GENOMIC DNA]</scope>
    <source>
        <strain evidence="3 4">DSM 100065</strain>
    </source>
</reference>